<proteinExistence type="predicted"/>
<evidence type="ECO:0000313" key="3">
    <source>
        <dbReference type="Proteomes" id="UP001652627"/>
    </source>
</evidence>
<reference evidence="4" key="1">
    <citation type="submission" date="2025-08" db="UniProtKB">
        <authorList>
            <consortium name="RefSeq"/>
        </authorList>
    </citation>
    <scope>IDENTIFICATION</scope>
    <source>
        <tissue evidence="4">Blood</tissue>
    </source>
</reference>
<accession>A0ABM4F7G2</accession>
<feature type="region of interest" description="Disordered" evidence="1">
    <location>
        <begin position="81"/>
        <end position="113"/>
    </location>
</feature>
<evidence type="ECO:0000313" key="4">
    <source>
        <dbReference type="RefSeq" id="XP_067160894.1"/>
    </source>
</evidence>
<dbReference type="SUPFAM" id="SSF50182">
    <property type="entry name" value="Sm-like ribonucleoproteins"/>
    <property type="match status" value="1"/>
</dbReference>
<dbReference type="Proteomes" id="UP001652627">
    <property type="component" value="Chromosome 14"/>
</dbReference>
<feature type="compositionally biased region" description="Basic residues" evidence="1">
    <location>
        <begin position="81"/>
        <end position="90"/>
    </location>
</feature>
<feature type="compositionally biased region" description="Basic and acidic residues" evidence="1">
    <location>
        <begin position="269"/>
        <end position="290"/>
    </location>
</feature>
<evidence type="ECO:0000259" key="2">
    <source>
        <dbReference type="PROSITE" id="PS52002"/>
    </source>
</evidence>
<keyword evidence="3" id="KW-1185">Reference proteome</keyword>
<feature type="domain" description="Sm" evidence="2">
    <location>
        <begin position="156"/>
        <end position="231"/>
    </location>
</feature>
<dbReference type="RefSeq" id="XP_067160894.1">
    <property type="nucleotide sequence ID" value="XM_067304793.1"/>
</dbReference>
<feature type="compositionally biased region" description="Pro residues" evidence="1">
    <location>
        <begin position="21"/>
        <end position="36"/>
    </location>
</feature>
<evidence type="ECO:0000256" key="1">
    <source>
        <dbReference type="SAM" id="MobiDB-lite"/>
    </source>
</evidence>
<feature type="region of interest" description="Disordered" evidence="1">
    <location>
        <begin position="1"/>
        <end position="43"/>
    </location>
</feature>
<feature type="region of interest" description="Disordered" evidence="1">
    <location>
        <begin position="262"/>
        <end position="333"/>
    </location>
</feature>
<dbReference type="InterPro" id="IPR039267">
    <property type="entry name" value="Lsm11"/>
</dbReference>
<name>A0ABM4F7G2_9AVES</name>
<dbReference type="PANTHER" id="PTHR21415:SF1">
    <property type="entry name" value="U7 SNRNA-ASSOCIATED SM-LIKE PROTEIN LSM11"/>
    <property type="match status" value="1"/>
</dbReference>
<dbReference type="SMART" id="SM00651">
    <property type="entry name" value="Sm"/>
    <property type="match status" value="1"/>
</dbReference>
<protein>
    <submittedName>
        <fullName evidence="4">U7 snRNA-associated Sm-like protein LSm11</fullName>
    </submittedName>
</protein>
<dbReference type="InterPro" id="IPR047575">
    <property type="entry name" value="Sm"/>
</dbReference>
<dbReference type="CDD" id="cd01739">
    <property type="entry name" value="LSm11_M"/>
    <property type="match status" value="1"/>
</dbReference>
<dbReference type="PROSITE" id="PS52002">
    <property type="entry name" value="SM"/>
    <property type="match status" value="1"/>
</dbReference>
<dbReference type="InterPro" id="IPR010920">
    <property type="entry name" value="LSM_dom_sf"/>
</dbReference>
<dbReference type="InterPro" id="IPR001163">
    <property type="entry name" value="Sm_dom_euk/arc"/>
</dbReference>
<dbReference type="PANTHER" id="PTHR21415">
    <property type="entry name" value="U7 SNRNA-ASSOCIATED SM-LIKE PROTEIN LSM11"/>
    <property type="match status" value="1"/>
</dbReference>
<sequence length="360" mass="39376">MEEDEAAAGGGEQRRRRPGPAAAPGPGPGPERPPSPSRLDVSSSRFDPLLALYSASTPLPFPGAPCFNNLAEYESFQRGLLRPRGRRAAPARRGPGASARAARRGPPAADPERIRRLRSLMVNAGPEQGAAESGAAARRRRAPRNVLTRMPLHEGSPLGELHRCVRDGVKINVHIRTFKGLRGVCTGFLVAFDKFWNMALTDVDETYRKPVLGKAFYVEPQLTLTRLFDRLKLQESSVKKAADSKTVSEELVLTNDSQTLGWKAGSGRGRAEDERERQKRLSRAGEKKMPGDSSHLAVRGEADVGSGTAHTEGASAGGTHARSQSRRKKRPKVDYQQVFTRHINQIFIRGENVLLVHLAH</sequence>
<dbReference type="Gene3D" id="2.30.30.100">
    <property type="match status" value="1"/>
</dbReference>
<organism evidence="3 4">
    <name type="scientific">Apteryx mantelli</name>
    <name type="common">North Island brown kiwi</name>
    <dbReference type="NCBI Taxonomy" id="2696672"/>
    <lineage>
        <taxon>Eukaryota</taxon>
        <taxon>Metazoa</taxon>
        <taxon>Chordata</taxon>
        <taxon>Craniata</taxon>
        <taxon>Vertebrata</taxon>
        <taxon>Euteleostomi</taxon>
        <taxon>Archelosauria</taxon>
        <taxon>Archosauria</taxon>
        <taxon>Dinosauria</taxon>
        <taxon>Saurischia</taxon>
        <taxon>Theropoda</taxon>
        <taxon>Coelurosauria</taxon>
        <taxon>Aves</taxon>
        <taxon>Palaeognathae</taxon>
        <taxon>Apterygiformes</taxon>
        <taxon>Apterygidae</taxon>
        <taxon>Apteryx</taxon>
    </lineage>
</organism>
<dbReference type="InterPro" id="IPR034109">
    <property type="entry name" value="Lsm11_M"/>
</dbReference>
<gene>
    <name evidence="4" type="primary">LSM11</name>
</gene>
<feature type="compositionally biased region" description="Low complexity" evidence="1">
    <location>
        <begin position="91"/>
        <end position="107"/>
    </location>
</feature>
<dbReference type="GeneID" id="106493587"/>